<evidence type="ECO:0000313" key="4">
    <source>
        <dbReference type="EMBL" id="KAG6690337.1"/>
    </source>
</evidence>
<organism evidence="3 5">
    <name type="scientific">Carya illinoinensis</name>
    <name type="common">Pecan</name>
    <dbReference type="NCBI Taxonomy" id="32201"/>
    <lineage>
        <taxon>Eukaryota</taxon>
        <taxon>Viridiplantae</taxon>
        <taxon>Streptophyta</taxon>
        <taxon>Embryophyta</taxon>
        <taxon>Tracheophyta</taxon>
        <taxon>Spermatophyta</taxon>
        <taxon>Magnoliopsida</taxon>
        <taxon>eudicotyledons</taxon>
        <taxon>Gunneridae</taxon>
        <taxon>Pentapetalae</taxon>
        <taxon>rosids</taxon>
        <taxon>fabids</taxon>
        <taxon>Fagales</taxon>
        <taxon>Juglandaceae</taxon>
        <taxon>Carya</taxon>
    </lineage>
</organism>
<evidence type="ECO:0000259" key="2">
    <source>
        <dbReference type="Pfam" id="PF00462"/>
    </source>
</evidence>
<evidence type="ECO:0000256" key="1">
    <source>
        <dbReference type="SAM" id="MobiDB-lite"/>
    </source>
</evidence>
<reference evidence="4" key="2">
    <citation type="submission" date="2021-01" db="EMBL/GenBank/DDBJ databases">
        <authorList>
            <person name="Lovell J.T."/>
            <person name="Bentley N."/>
            <person name="Bhattarai G."/>
            <person name="Jenkins J.W."/>
            <person name="Sreedasyam A."/>
            <person name="Alarcon Y."/>
            <person name="Bock C."/>
            <person name="Boston L."/>
            <person name="Carlson J."/>
            <person name="Cervantes K."/>
            <person name="Clermont K."/>
            <person name="Krom N."/>
            <person name="Kubenka K."/>
            <person name="Mamidi S."/>
            <person name="Mattison C."/>
            <person name="Monteros M."/>
            <person name="Pisani C."/>
            <person name="Plott C."/>
            <person name="Rajasekar S."/>
            <person name="Rhein H.S."/>
            <person name="Rohla C."/>
            <person name="Song M."/>
            <person name="Hilaire R.S."/>
            <person name="Shu S."/>
            <person name="Wells L."/>
            <person name="Wang X."/>
            <person name="Webber J."/>
            <person name="Heerema R.J."/>
            <person name="Klein P."/>
            <person name="Conner P."/>
            <person name="Grauke L."/>
            <person name="Grimwood J."/>
            <person name="Schmutz J."/>
            <person name="Randall J.J."/>
        </authorList>
    </citation>
    <scope>NUCLEOTIDE SEQUENCE</scope>
    <source>
        <tissue evidence="4">Leaf</tissue>
    </source>
</reference>
<dbReference type="PROSITE" id="PS51354">
    <property type="entry name" value="GLUTAREDOXIN_2"/>
    <property type="match status" value="1"/>
</dbReference>
<keyword evidence="5" id="KW-1185">Reference proteome</keyword>
<dbReference type="Pfam" id="PF23733">
    <property type="entry name" value="GRXCR1-2_C"/>
    <property type="match status" value="1"/>
</dbReference>
<dbReference type="EMBL" id="CM031834">
    <property type="protein sequence ID" value="KAG6690337.1"/>
    <property type="molecule type" value="Genomic_DNA"/>
</dbReference>
<feature type="domain" description="Glutaredoxin" evidence="2">
    <location>
        <begin position="259"/>
        <end position="326"/>
    </location>
</feature>
<dbReference type="Pfam" id="PF00462">
    <property type="entry name" value="Glutaredoxin"/>
    <property type="match status" value="1"/>
</dbReference>
<comment type="caution">
    <text evidence="3">The sequence shown here is derived from an EMBL/GenBank/DDBJ whole genome shotgun (WGS) entry which is preliminary data.</text>
</comment>
<feature type="region of interest" description="Disordered" evidence="1">
    <location>
        <begin position="113"/>
        <end position="197"/>
    </location>
</feature>
<name>A0A8T1P7A6_CARIL</name>
<accession>A0A8T1P7A6</accession>
<dbReference type="CDD" id="cd03031">
    <property type="entry name" value="GRX_GRX_like"/>
    <property type="match status" value="1"/>
</dbReference>
<proteinExistence type="predicted"/>
<dbReference type="Proteomes" id="UP000811609">
    <property type="component" value="Chromosome 10"/>
</dbReference>
<feature type="compositionally biased region" description="Polar residues" evidence="1">
    <location>
        <begin position="113"/>
        <end position="124"/>
    </location>
</feature>
<dbReference type="PANTHER" id="PTHR45669:SF12">
    <property type="entry name" value="EMB|CAB85507.1"/>
    <property type="match status" value="1"/>
</dbReference>
<dbReference type="InterPro" id="IPR002109">
    <property type="entry name" value="Glutaredoxin"/>
</dbReference>
<dbReference type="PANTHER" id="PTHR45669">
    <property type="entry name" value="GLUTAREDOXIN DOMAIN-CONTAINING CYSTEINE-RICH PROTEIN CG12206-RELATED"/>
    <property type="match status" value="1"/>
</dbReference>
<evidence type="ECO:0000313" key="5">
    <source>
        <dbReference type="Proteomes" id="UP000811609"/>
    </source>
</evidence>
<dbReference type="EMBL" id="CM031818">
    <property type="protein sequence ID" value="KAG6638078.1"/>
    <property type="molecule type" value="Genomic_DNA"/>
</dbReference>
<dbReference type="Proteomes" id="UP000811246">
    <property type="component" value="Chromosome 10"/>
</dbReference>
<evidence type="ECO:0000313" key="3">
    <source>
        <dbReference type="EMBL" id="KAG6638078.1"/>
    </source>
</evidence>
<sequence>MGCVSSKQFTKDLKREFPFNNGGDCVNHVVSLTSSTYGVLNLDNEQAVEECVAESRKLQRSPIREEPEVINTWELMEDLEEGMPISKQAKVSPKPRAFLRGFSGFDSRSPAKFSNQFSNQNCSPKKTKRFSGKENKGRVNLFGRPDYSPKGIPKAKNHTENSCKAALSLSNPVKGSPIGAKRESHGSDSGLSPRRKSFSPLFDPELLASYEKELSEEEVQIKRMVSPTAKFRKTRKSRDLESILHSFERKCPPGGENAIVVYTTTLRGIRKTFEDCNSVRSIIESHCIQVVERDISMDSGFKEELRGLMGSKEVKVPLVFLKGRLIGGVDEVVKLEEEGKLSILFEGIPRAVGGCEGCGGVRFVMCMACSGSCRVLDGEQKKMVRCGECNENGLIHCPFCC</sequence>
<gene>
    <name evidence="3" type="ORF">CIPAW_10G010400</name>
    <name evidence="4" type="ORF">I3842_10G010400</name>
</gene>
<dbReference type="AlphaFoldDB" id="A0A8T1P7A6"/>
<protein>
    <recommendedName>
        <fullName evidence="2">Glutaredoxin domain-containing protein</fullName>
    </recommendedName>
</protein>
<reference evidence="3" key="1">
    <citation type="submission" date="2020-12" db="EMBL/GenBank/DDBJ databases">
        <title>WGS assembly of Carya illinoinensis cv. Pawnee.</title>
        <authorList>
            <person name="Platts A."/>
            <person name="Shu S."/>
            <person name="Wright S."/>
            <person name="Barry K."/>
            <person name="Edger P."/>
            <person name="Pires J.C."/>
            <person name="Schmutz J."/>
        </authorList>
    </citation>
    <scope>NUCLEOTIDE SEQUENCE</scope>
    <source>
        <tissue evidence="3">Leaf</tissue>
    </source>
</reference>